<reference evidence="2" key="1">
    <citation type="submission" date="2014-12" db="EMBL/GenBank/DDBJ databases">
        <title>Insight into the proteome of Arion vulgaris.</title>
        <authorList>
            <person name="Aradska J."/>
            <person name="Bulat T."/>
            <person name="Smidak R."/>
            <person name="Sarate P."/>
            <person name="Gangsoo J."/>
            <person name="Sialana F."/>
            <person name="Bilban M."/>
            <person name="Lubec G."/>
        </authorList>
    </citation>
    <scope>NUCLEOTIDE SEQUENCE</scope>
    <source>
        <tissue evidence="2">Skin</tissue>
    </source>
</reference>
<dbReference type="AlphaFoldDB" id="A0A0B6ZI92"/>
<dbReference type="EMBL" id="HACG01021474">
    <property type="protein sequence ID" value="CEK68339.1"/>
    <property type="molecule type" value="Transcribed_RNA"/>
</dbReference>
<sequence>QNESQPVCSKNKVRELETAKHEEDTETDTLIQYDAMSSQTLDDVHKQDLPPLCISE</sequence>
<evidence type="ECO:0000313" key="2">
    <source>
        <dbReference type="EMBL" id="CEK68339.1"/>
    </source>
</evidence>
<gene>
    <name evidence="2" type="primary">ORF65974</name>
</gene>
<protein>
    <submittedName>
        <fullName evidence="2">Uncharacterized protein</fullName>
    </submittedName>
</protein>
<feature type="non-terminal residue" evidence="2">
    <location>
        <position position="1"/>
    </location>
</feature>
<proteinExistence type="predicted"/>
<feature type="region of interest" description="Disordered" evidence="1">
    <location>
        <begin position="1"/>
        <end position="28"/>
    </location>
</feature>
<feature type="compositionally biased region" description="Basic and acidic residues" evidence="1">
    <location>
        <begin position="12"/>
        <end position="23"/>
    </location>
</feature>
<accession>A0A0B6ZI92</accession>
<organism evidence="2">
    <name type="scientific">Arion vulgaris</name>
    <dbReference type="NCBI Taxonomy" id="1028688"/>
    <lineage>
        <taxon>Eukaryota</taxon>
        <taxon>Metazoa</taxon>
        <taxon>Spiralia</taxon>
        <taxon>Lophotrochozoa</taxon>
        <taxon>Mollusca</taxon>
        <taxon>Gastropoda</taxon>
        <taxon>Heterobranchia</taxon>
        <taxon>Euthyneura</taxon>
        <taxon>Panpulmonata</taxon>
        <taxon>Eupulmonata</taxon>
        <taxon>Stylommatophora</taxon>
        <taxon>Helicina</taxon>
        <taxon>Arionoidea</taxon>
        <taxon>Arionidae</taxon>
        <taxon>Arion</taxon>
    </lineage>
</organism>
<evidence type="ECO:0000256" key="1">
    <source>
        <dbReference type="SAM" id="MobiDB-lite"/>
    </source>
</evidence>
<name>A0A0B6ZI92_9EUPU</name>